<evidence type="ECO:0000313" key="1">
    <source>
        <dbReference type="EMBL" id="EFN74484.1"/>
    </source>
</evidence>
<proteinExistence type="predicted"/>
<accession>E1ZWF4</accession>
<protein>
    <submittedName>
        <fullName evidence="1">Uncharacterized protein</fullName>
    </submittedName>
</protein>
<name>E1ZWF4_CAMFO</name>
<keyword evidence="2" id="KW-1185">Reference proteome</keyword>
<evidence type="ECO:0000313" key="2">
    <source>
        <dbReference type="Proteomes" id="UP000000311"/>
    </source>
</evidence>
<gene>
    <name evidence="1" type="ORF">EAG_05331</name>
</gene>
<dbReference type="InParanoid" id="E1ZWF4"/>
<dbReference type="AlphaFoldDB" id="E1ZWF4"/>
<sequence length="205" mass="21802">MTSMEVIWISIRDICCDAVARLENADLEEVACKFGGYGIRRYRLLRRPSDPAPIFRASRRFFGETGVDSPPPSKSPLLDGVALTQGFRPDADSNFLAVSLCLGLRRLAKPYRGPESAVLHSLPSLQPGGGQSSRFSAVLKIFGINISRTSTSGGAGSLYVTLSLCGILSPSSDLTGGIFDIFGIFGTGYNITQAAALAIARILLG</sequence>
<dbReference type="EMBL" id="GL434824">
    <property type="protein sequence ID" value="EFN74484.1"/>
    <property type="molecule type" value="Genomic_DNA"/>
</dbReference>
<dbReference type="Proteomes" id="UP000000311">
    <property type="component" value="Unassembled WGS sequence"/>
</dbReference>
<organism evidence="2">
    <name type="scientific">Camponotus floridanus</name>
    <name type="common">Florida carpenter ant</name>
    <dbReference type="NCBI Taxonomy" id="104421"/>
    <lineage>
        <taxon>Eukaryota</taxon>
        <taxon>Metazoa</taxon>
        <taxon>Ecdysozoa</taxon>
        <taxon>Arthropoda</taxon>
        <taxon>Hexapoda</taxon>
        <taxon>Insecta</taxon>
        <taxon>Pterygota</taxon>
        <taxon>Neoptera</taxon>
        <taxon>Endopterygota</taxon>
        <taxon>Hymenoptera</taxon>
        <taxon>Apocrita</taxon>
        <taxon>Aculeata</taxon>
        <taxon>Formicoidea</taxon>
        <taxon>Formicidae</taxon>
        <taxon>Formicinae</taxon>
        <taxon>Camponotus</taxon>
    </lineage>
</organism>
<reference evidence="1 2" key="1">
    <citation type="journal article" date="2010" name="Science">
        <title>Genomic comparison of the ants Camponotus floridanus and Harpegnathos saltator.</title>
        <authorList>
            <person name="Bonasio R."/>
            <person name="Zhang G."/>
            <person name="Ye C."/>
            <person name="Mutti N.S."/>
            <person name="Fang X."/>
            <person name="Qin N."/>
            <person name="Donahue G."/>
            <person name="Yang P."/>
            <person name="Li Q."/>
            <person name="Li C."/>
            <person name="Zhang P."/>
            <person name="Huang Z."/>
            <person name="Berger S.L."/>
            <person name="Reinberg D."/>
            <person name="Wang J."/>
            <person name="Liebig J."/>
        </authorList>
    </citation>
    <scope>NUCLEOTIDE SEQUENCE [LARGE SCALE GENOMIC DNA]</scope>
    <source>
        <strain evidence="2">C129</strain>
    </source>
</reference>